<evidence type="ECO:0000256" key="1">
    <source>
        <dbReference type="ARBA" id="ARBA00022723"/>
    </source>
</evidence>
<evidence type="ECO:0000313" key="4">
    <source>
        <dbReference type="EMBL" id="MDS1269153.1"/>
    </source>
</evidence>
<reference evidence="5" key="1">
    <citation type="submission" date="2023-07" db="EMBL/GenBank/DDBJ databases">
        <title>Novel species in the genus Lipingzhangella isolated from Sambhar Salt Lake.</title>
        <authorList>
            <person name="Jiya N."/>
            <person name="Kajale S."/>
            <person name="Sharma A."/>
        </authorList>
    </citation>
    <scope>NUCLEOTIDE SEQUENCE [LARGE SCALE GENOMIC DNA]</scope>
    <source>
        <strain evidence="5">LS1_29</strain>
    </source>
</reference>
<evidence type="ECO:0000256" key="2">
    <source>
        <dbReference type="ARBA" id="ARBA00022842"/>
    </source>
</evidence>
<keyword evidence="1" id="KW-0479">Metal-binding</keyword>
<comment type="caution">
    <text evidence="4">The sequence shown here is derived from an EMBL/GenBank/DDBJ whole genome shotgun (WGS) entry which is preliminary data.</text>
</comment>
<keyword evidence="3" id="KW-0808">Transferase</keyword>
<dbReference type="Gene3D" id="1.10.600.10">
    <property type="entry name" value="Farnesyl Diphosphate Synthase"/>
    <property type="match status" value="1"/>
</dbReference>
<dbReference type="InterPro" id="IPR033749">
    <property type="entry name" value="Polyprenyl_synt_CS"/>
</dbReference>
<proteinExistence type="inferred from homology"/>
<sequence length="346" mass="36531">MAVTHSSRSAIAQIHERARIRDLVEPELRAAVESLPSGVRRVAGYHFGWWDAAGVAQEGGSGKAVRPLLTMLAAEGVHGDVRSAVPAAVAVELVHNFSLLHDDVLDADETRRHRPTAWTVFGTDAAILAGDALLSLALDVAMSGHGAASTACARTLSAAVQELIAGQVADLSLERRVQVESAESQEMAQQKTGTLLGCAGAMGALAAGASGERVAALRSFGVCVGMAFQHVDDLLGIWGDPQVTGKPIYADLRRRKKSLPVVAALTSGTTPGDELARMYSQPEPLRDGQLPRAAWLVEEAGGRQWSQEQARLLRERAVGLVEDVVPVHAAARDLRALAVALTSRSC</sequence>
<accession>A0ABU2H1H7</accession>
<name>A0ABU2H1H7_9ACTN</name>
<dbReference type="PANTHER" id="PTHR12001">
    <property type="entry name" value="GERANYLGERANYL PYROPHOSPHATE SYNTHASE"/>
    <property type="match status" value="1"/>
</dbReference>
<evidence type="ECO:0000313" key="5">
    <source>
        <dbReference type="Proteomes" id="UP001250214"/>
    </source>
</evidence>
<dbReference type="InterPro" id="IPR008949">
    <property type="entry name" value="Isoprenoid_synthase_dom_sf"/>
</dbReference>
<keyword evidence="5" id="KW-1185">Reference proteome</keyword>
<evidence type="ECO:0000256" key="3">
    <source>
        <dbReference type="RuleBase" id="RU004466"/>
    </source>
</evidence>
<dbReference type="PROSITE" id="PS00723">
    <property type="entry name" value="POLYPRENYL_SYNTHASE_1"/>
    <property type="match status" value="1"/>
</dbReference>
<dbReference type="RefSeq" id="WP_310910663.1">
    <property type="nucleotide sequence ID" value="NZ_JAVLVT010000001.1"/>
</dbReference>
<gene>
    <name evidence="4" type="ORF">RIF23_02450</name>
</gene>
<dbReference type="EMBL" id="JAVLVT010000001">
    <property type="protein sequence ID" value="MDS1269153.1"/>
    <property type="molecule type" value="Genomic_DNA"/>
</dbReference>
<dbReference type="SFLD" id="SFLDS00005">
    <property type="entry name" value="Isoprenoid_Synthase_Type_I"/>
    <property type="match status" value="1"/>
</dbReference>
<protein>
    <submittedName>
        <fullName evidence="4">Polyprenyl synthetase family protein</fullName>
    </submittedName>
</protein>
<dbReference type="Proteomes" id="UP001250214">
    <property type="component" value="Unassembled WGS sequence"/>
</dbReference>
<dbReference type="SUPFAM" id="SSF48576">
    <property type="entry name" value="Terpenoid synthases"/>
    <property type="match status" value="1"/>
</dbReference>
<dbReference type="CDD" id="cd00685">
    <property type="entry name" value="Trans_IPPS_HT"/>
    <property type="match status" value="1"/>
</dbReference>
<dbReference type="Pfam" id="PF00348">
    <property type="entry name" value="polyprenyl_synt"/>
    <property type="match status" value="1"/>
</dbReference>
<dbReference type="InterPro" id="IPR000092">
    <property type="entry name" value="Polyprenyl_synt"/>
</dbReference>
<dbReference type="SFLD" id="SFLDG01017">
    <property type="entry name" value="Polyprenyl_Transferase_Like"/>
    <property type="match status" value="1"/>
</dbReference>
<comment type="similarity">
    <text evidence="3">Belongs to the FPP/GGPP synthase family.</text>
</comment>
<dbReference type="PANTHER" id="PTHR12001:SF86">
    <property type="entry name" value="GERANYLGERANYL DIPHOSPHATE SYNTHASE"/>
    <property type="match status" value="1"/>
</dbReference>
<keyword evidence="2" id="KW-0460">Magnesium</keyword>
<organism evidence="4 5">
    <name type="scientific">Lipingzhangella rawalii</name>
    <dbReference type="NCBI Taxonomy" id="2055835"/>
    <lineage>
        <taxon>Bacteria</taxon>
        <taxon>Bacillati</taxon>
        <taxon>Actinomycetota</taxon>
        <taxon>Actinomycetes</taxon>
        <taxon>Streptosporangiales</taxon>
        <taxon>Nocardiopsidaceae</taxon>
        <taxon>Lipingzhangella</taxon>
    </lineage>
</organism>